<organism evidence="2 3">
    <name type="scientific">Candidatus Taylorbacteria bacterium CG10_big_fil_rev_8_21_14_0_10_41_48</name>
    <dbReference type="NCBI Taxonomy" id="1975024"/>
    <lineage>
        <taxon>Bacteria</taxon>
        <taxon>Candidatus Tayloriibacteriota</taxon>
    </lineage>
</organism>
<reference evidence="3" key="1">
    <citation type="submission" date="2017-09" db="EMBL/GenBank/DDBJ databases">
        <title>Depth-based differentiation of microbial function through sediment-hosted aquifers and enrichment of novel symbionts in the deep terrestrial subsurface.</title>
        <authorList>
            <person name="Probst A.J."/>
            <person name="Ladd B."/>
            <person name="Jarett J.K."/>
            <person name="Geller-Mcgrath D.E."/>
            <person name="Sieber C.M.K."/>
            <person name="Emerson J.B."/>
            <person name="Anantharaman K."/>
            <person name="Thomas B.C."/>
            <person name="Malmstrom R."/>
            <person name="Stieglmeier M."/>
            <person name="Klingl A."/>
            <person name="Woyke T."/>
            <person name="Ryan C.M."/>
            <person name="Banfield J.F."/>
        </authorList>
    </citation>
    <scope>NUCLEOTIDE SEQUENCE [LARGE SCALE GENOMIC DNA]</scope>
</reference>
<evidence type="ECO:0000313" key="3">
    <source>
        <dbReference type="Proteomes" id="UP000228700"/>
    </source>
</evidence>
<gene>
    <name evidence="2" type="ORF">COV01_00075</name>
</gene>
<accession>A0A2M8LCP7</accession>
<feature type="transmembrane region" description="Helical" evidence="1">
    <location>
        <begin position="12"/>
        <end position="37"/>
    </location>
</feature>
<keyword evidence="1" id="KW-0472">Membrane</keyword>
<sequence>MGMETTLIFAQTFFYLTVSIGIVIIVFLFAIATYHLVRIAHEIEDLPHDFGYTESEEDEILKIKDQ</sequence>
<protein>
    <submittedName>
        <fullName evidence="2">Uncharacterized protein</fullName>
    </submittedName>
</protein>
<dbReference type="AlphaFoldDB" id="A0A2M8LCP7"/>
<keyword evidence="1" id="KW-1133">Transmembrane helix</keyword>
<dbReference type="EMBL" id="PFEQ01000001">
    <property type="protein sequence ID" value="PJE74422.1"/>
    <property type="molecule type" value="Genomic_DNA"/>
</dbReference>
<keyword evidence="1" id="KW-0812">Transmembrane</keyword>
<proteinExistence type="predicted"/>
<evidence type="ECO:0000313" key="2">
    <source>
        <dbReference type="EMBL" id="PJE74422.1"/>
    </source>
</evidence>
<name>A0A2M8LCP7_9BACT</name>
<comment type="caution">
    <text evidence="2">The sequence shown here is derived from an EMBL/GenBank/DDBJ whole genome shotgun (WGS) entry which is preliminary data.</text>
</comment>
<dbReference type="Proteomes" id="UP000228700">
    <property type="component" value="Unassembled WGS sequence"/>
</dbReference>
<evidence type="ECO:0000256" key="1">
    <source>
        <dbReference type="SAM" id="Phobius"/>
    </source>
</evidence>